<dbReference type="InterPro" id="IPR016084">
    <property type="entry name" value="Haem_Oase-like_multi-hlx"/>
</dbReference>
<dbReference type="AlphaFoldDB" id="A0A916X8F3"/>
<dbReference type="CDD" id="cd19166">
    <property type="entry name" value="HemeO-bac"/>
    <property type="match status" value="1"/>
</dbReference>
<protein>
    <submittedName>
        <fullName evidence="1">Heme oxygenase</fullName>
    </submittedName>
</protein>
<dbReference type="Gene3D" id="1.20.910.10">
    <property type="entry name" value="Heme oxygenase-like"/>
    <property type="match status" value="1"/>
</dbReference>
<proteinExistence type="predicted"/>
<dbReference type="SUPFAM" id="SSF48613">
    <property type="entry name" value="Heme oxygenase-like"/>
    <property type="match status" value="1"/>
</dbReference>
<gene>
    <name evidence="1" type="ORF">GCM10010994_05830</name>
</gene>
<dbReference type="EMBL" id="BMGG01000001">
    <property type="protein sequence ID" value="GGC49505.1"/>
    <property type="molecule type" value="Genomic_DNA"/>
</dbReference>
<keyword evidence="2" id="KW-1185">Reference proteome</keyword>
<reference evidence="1" key="1">
    <citation type="journal article" date="2014" name="Int. J. Syst. Evol. Microbiol.">
        <title>Complete genome sequence of Corynebacterium casei LMG S-19264T (=DSM 44701T), isolated from a smear-ripened cheese.</title>
        <authorList>
            <consortium name="US DOE Joint Genome Institute (JGI-PGF)"/>
            <person name="Walter F."/>
            <person name="Albersmeier A."/>
            <person name="Kalinowski J."/>
            <person name="Ruckert C."/>
        </authorList>
    </citation>
    <scope>NUCLEOTIDE SEQUENCE</scope>
    <source>
        <strain evidence="1">CGMCC 1.12919</strain>
    </source>
</reference>
<evidence type="ECO:0000313" key="1">
    <source>
        <dbReference type="EMBL" id="GGC49505.1"/>
    </source>
</evidence>
<sequence>MNLRHALRHATSALHAELDGRFSALDLGNRRDYTLFLRAQAAALLPLEQRLEQAGVADVVDDWPERSRSRALLADLAALGAASPPPVPVASLQGAGAVFGALYVLEGSRLGAEVLLREHGIGDAGGQLPIHFLGHGRGRRLWPTFLAALELASSAGIADDEVIGGAEAAFRTFLTATELAAA</sequence>
<comment type="caution">
    <text evidence="1">The sequence shown here is derived from an EMBL/GenBank/DDBJ whole genome shotgun (WGS) entry which is preliminary data.</text>
</comment>
<dbReference type="Proteomes" id="UP000637002">
    <property type="component" value="Unassembled WGS sequence"/>
</dbReference>
<evidence type="ECO:0000313" key="2">
    <source>
        <dbReference type="Proteomes" id="UP000637002"/>
    </source>
</evidence>
<name>A0A916X8F3_9HYPH</name>
<reference evidence="1" key="2">
    <citation type="submission" date="2020-09" db="EMBL/GenBank/DDBJ databases">
        <authorList>
            <person name="Sun Q."/>
            <person name="Zhou Y."/>
        </authorList>
    </citation>
    <scope>NUCLEOTIDE SEQUENCE</scope>
    <source>
        <strain evidence="1">CGMCC 1.12919</strain>
    </source>
</reference>
<dbReference type="RefSeq" id="WP_244641706.1">
    <property type="nucleotide sequence ID" value="NZ_BMGG01000001.1"/>
</dbReference>
<accession>A0A916X8F3</accession>
<organism evidence="1 2">
    <name type="scientific">Chelatococcus reniformis</name>
    <dbReference type="NCBI Taxonomy" id="1494448"/>
    <lineage>
        <taxon>Bacteria</taxon>
        <taxon>Pseudomonadati</taxon>
        <taxon>Pseudomonadota</taxon>
        <taxon>Alphaproteobacteria</taxon>
        <taxon>Hyphomicrobiales</taxon>
        <taxon>Chelatococcaceae</taxon>
        <taxon>Chelatococcus</taxon>
    </lineage>
</organism>